<keyword evidence="2" id="KW-0804">Transcription</keyword>
<sequence length="245" mass="25950">MVGSASAAAGYDSEYSDSPSYTSTRASARGGGGGSQARPKKRFIWPEELHRDFIAAVFDVGLKSADPRAIASLLPDAESQGGTAIRIKSTLQKMRNFRYQMRKASNGGSSDMPGEGDHYAGALGDFGGGGEDALAAATANSRDGVGDGRRDVLAIPEGVQRLINWLDGGQLRRNVELVAQCVQVQASIQQALSRAMENQRRLQEVMMNKVSDMGMPYGNGSGSSSALAPYANLDTHAHRGLILTN</sequence>
<evidence type="ECO:0000256" key="2">
    <source>
        <dbReference type="ARBA" id="ARBA00023163"/>
    </source>
</evidence>
<keyword evidence="6" id="KW-1185">Reference proteome</keyword>
<evidence type="ECO:0000256" key="4">
    <source>
        <dbReference type="SAM" id="MobiDB-lite"/>
    </source>
</evidence>
<gene>
    <name evidence="5" type="ORF">JKP88DRAFT_194649</name>
</gene>
<keyword evidence="3" id="KW-0539">Nucleus</keyword>
<reference evidence="5" key="1">
    <citation type="submission" date="2021-02" db="EMBL/GenBank/DDBJ databases">
        <title>First Annotated Genome of the Yellow-green Alga Tribonema minus.</title>
        <authorList>
            <person name="Mahan K.M."/>
        </authorList>
    </citation>
    <scope>NUCLEOTIDE SEQUENCE</scope>
    <source>
        <strain evidence="5">UTEX B ZZ1240</strain>
    </source>
</reference>
<evidence type="ECO:0000313" key="6">
    <source>
        <dbReference type="Proteomes" id="UP000664859"/>
    </source>
</evidence>
<evidence type="ECO:0000256" key="3">
    <source>
        <dbReference type="ARBA" id="ARBA00023242"/>
    </source>
</evidence>
<dbReference type="NCBIfam" id="TIGR01557">
    <property type="entry name" value="myb_SHAQKYF"/>
    <property type="match status" value="1"/>
</dbReference>
<proteinExistence type="predicted"/>
<dbReference type="InterPro" id="IPR006447">
    <property type="entry name" value="Myb_dom_plants"/>
</dbReference>
<accession>A0A835Z3W7</accession>
<dbReference type="GO" id="GO:0003677">
    <property type="term" value="F:DNA binding"/>
    <property type="evidence" value="ECO:0007669"/>
    <property type="project" value="InterPro"/>
</dbReference>
<feature type="region of interest" description="Disordered" evidence="4">
    <location>
        <begin position="1"/>
        <end position="39"/>
    </location>
</feature>
<dbReference type="AlphaFoldDB" id="A0A835Z3W7"/>
<evidence type="ECO:0000313" key="5">
    <source>
        <dbReference type="EMBL" id="KAG5185197.1"/>
    </source>
</evidence>
<evidence type="ECO:0000256" key="1">
    <source>
        <dbReference type="ARBA" id="ARBA00023015"/>
    </source>
</evidence>
<feature type="non-terminal residue" evidence="5">
    <location>
        <position position="1"/>
    </location>
</feature>
<dbReference type="Gene3D" id="1.10.10.60">
    <property type="entry name" value="Homeodomain-like"/>
    <property type="match status" value="1"/>
</dbReference>
<dbReference type="EMBL" id="JAFCMP010000138">
    <property type="protein sequence ID" value="KAG5185197.1"/>
    <property type="molecule type" value="Genomic_DNA"/>
</dbReference>
<organism evidence="5 6">
    <name type="scientific">Tribonema minus</name>
    <dbReference type="NCBI Taxonomy" id="303371"/>
    <lineage>
        <taxon>Eukaryota</taxon>
        <taxon>Sar</taxon>
        <taxon>Stramenopiles</taxon>
        <taxon>Ochrophyta</taxon>
        <taxon>PX clade</taxon>
        <taxon>Xanthophyceae</taxon>
        <taxon>Tribonematales</taxon>
        <taxon>Tribonemataceae</taxon>
        <taxon>Tribonema</taxon>
    </lineage>
</organism>
<protein>
    <submittedName>
        <fullName evidence="5">Uncharacterized protein</fullName>
    </submittedName>
</protein>
<comment type="caution">
    <text evidence="5">The sequence shown here is derived from an EMBL/GenBank/DDBJ whole genome shotgun (WGS) entry which is preliminary data.</text>
</comment>
<dbReference type="Proteomes" id="UP000664859">
    <property type="component" value="Unassembled WGS sequence"/>
</dbReference>
<name>A0A835Z3W7_9STRA</name>
<keyword evidence="1" id="KW-0805">Transcription regulation</keyword>
<dbReference type="OrthoDB" id="60033at2759"/>